<protein>
    <recommendedName>
        <fullName evidence="3">PH domain-containing protein</fullName>
    </recommendedName>
</protein>
<sequence length="192" mass="22631">MFLLEFKQFSTRKMVGLFKTEDDIKSWISSIENIKIYKEKIDGRVITDYFLEYMEIPSYSEINWKGSKFILSKYMFSPEEGDISITWEELNIVDEIEGIISGQSKVGSYVINNDELEDYIKSLEDMKNYLIRYFENKNHNVEVLGHGSEDGEYILVDDKFLCHLEGDTVTKWQEKKSPKSFLDNFNYNDIIS</sequence>
<dbReference type="EMBL" id="AXDY01000014">
    <property type="protein sequence ID" value="ERS92423.1"/>
    <property type="molecule type" value="Genomic_DNA"/>
</dbReference>
<proteinExistence type="predicted"/>
<evidence type="ECO:0000313" key="2">
    <source>
        <dbReference type="Proteomes" id="UP000017131"/>
    </source>
</evidence>
<comment type="caution">
    <text evidence="1">The sequence shown here is derived from an EMBL/GenBank/DDBJ whole genome shotgun (WGS) entry which is preliminary data.</text>
</comment>
<keyword evidence="2" id="KW-1185">Reference proteome</keyword>
<reference evidence="1 2" key="1">
    <citation type="journal article" date="2013" name="Genome Announc.">
        <title>Draft Genome Sequence of Staphylococcus simulans UMC-CNS-990, Isolated from a Case of Chronic Bovine Mastitis.</title>
        <authorList>
            <person name="Calcutt M.J."/>
            <person name="Foecking M.F."/>
            <person name="Hsieh H.Y."/>
            <person name="Perry J."/>
            <person name="Stewart G.C."/>
            <person name="Middleton J.R."/>
        </authorList>
    </citation>
    <scope>NUCLEOTIDE SEQUENCE [LARGE SCALE GENOMIC DNA]</scope>
    <source>
        <strain evidence="1 2">UMC-CNS-990</strain>
    </source>
</reference>
<evidence type="ECO:0000313" key="1">
    <source>
        <dbReference type="EMBL" id="ERS92423.1"/>
    </source>
</evidence>
<organism evidence="1 2">
    <name type="scientific">Staphylococcus simulans UMC-CNS-990</name>
    <dbReference type="NCBI Taxonomy" id="1405498"/>
    <lineage>
        <taxon>Bacteria</taxon>
        <taxon>Bacillati</taxon>
        <taxon>Bacillota</taxon>
        <taxon>Bacilli</taxon>
        <taxon>Bacillales</taxon>
        <taxon>Staphylococcaceae</taxon>
        <taxon>Staphylococcus</taxon>
    </lineage>
</organism>
<dbReference type="RefSeq" id="WP_023016135.1">
    <property type="nucleotide sequence ID" value="NZ_AXDY01000014.1"/>
</dbReference>
<dbReference type="Proteomes" id="UP000017131">
    <property type="component" value="Unassembled WGS sequence"/>
</dbReference>
<gene>
    <name evidence="1" type="ORF">SSIM_11845</name>
</gene>
<accession>A0ABN0PA95</accession>
<evidence type="ECO:0008006" key="3">
    <source>
        <dbReference type="Google" id="ProtNLM"/>
    </source>
</evidence>
<name>A0ABN0PA95_STASI</name>